<dbReference type="Pfam" id="PF06155">
    <property type="entry name" value="GBBH-like_N"/>
    <property type="match status" value="1"/>
</dbReference>
<evidence type="ECO:0000313" key="4">
    <source>
        <dbReference type="EMBL" id="GGI54770.1"/>
    </source>
</evidence>
<keyword evidence="5" id="KW-1185">Reference proteome</keyword>
<keyword evidence="2" id="KW-0408">Iron</keyword>
<sequence length="111" mass="12231">MSCDTLPSEMMLHAANRALQLQWDGRRASVPYARLRAACRCSVCESLRRKTHADPAVEQDVALVDIAPVGSVGVQLFFSDDHDRGIYPWAYLHELAFGSDGDGAVHAVRFS</sequence>
<evidence type="ECO:0000256" key="1">
    <source>
        <dbReference type="ARBA" id="ARBA00022723"/>
    </source>
</evidence>
<reference evidence="4" key="2">
    <citation type="submission" date="2020-09" db="EMBL/GenBank/DDBJ databases">
        <authorList>
            <person name="Sun Q."/>
            <person name="Sedlacek I."/>
        </authorList>
    </citation>
    <scope>NUCLEOTIDE SEQUENCE</scope>
    <source>
        <strain evidence="4">CCM 7664</strain>
    </source>
</reference>
<evidence type="ECO:0000259" key="3">
    <source>
        <dbReference type="Pfam" id="PF06155"/>
    </source>
</evidence>
<keyword evidence="1" id="KW-0479">Metal-binding</keyword>
<dbReference type="Proteomes" id="UP000627205">
    <property type="component" value="Unassembled WGS sequence"/>
</dbReference>
<dbReference type="PANTHER" id="PTHR35303:SF8">
    <property type="entry name" value="GAMMA-BUTYROBETAINE HYDROXYLASE-LIKE N-TERMINAL DOMAIN-CONTAINING PROTEIN"/>
    <property type="match status" value="1"/>
</dbReference>
<dbReference type="EMBL" id="BMDP01000003">
    <property type="protein sequence ID" value="GGI54770.1"/>
    <property type="molecule type" value="Genomic_DNA"/>
</dbReference>
<evidence type="ECO:0000313" key="5">
    <source>
        <dbReference type="Proteomes" id="UP000627205"/>
    </source>
</evidence>
<dbReference type="AlphaFoldDB" id="A0A8J3AX11"/>
<proteinExistence type="predicted"/>
<dbReference type="Gene3D" id="3.30.2020.30">
    <property type="match status" value="1"/>
</dbReference>
<reference evidence="4" key="1">
    <citation type="journal article" date="2014" name="Int. J. Syst. Evol. Microbiol.">
        <title>Complete genome sequence of Corynebacterium casei LMG S-19264T (=DSM 44701T), isolated from a smear-ripened cheese.</title>
        <authorList>
            <consortium name="US DOE Joint Genome Institute (JGI-PGF)"/>
            <person name="Walter F."/>
            <person name="Albersmeier A."/>
            <person name="Kalinowski J."/>
            <person name="Ruckert C."/>
        </authorList>
    </citation>
    <scope>NUCLEOTIDE SEQUENCE</scope>
    <source>
        <strain evidence="4">CCM 7664</strain>
    </source>
</reference>
<comment type="caution">
    <text evidence="4">The sequence shown here is derived from an EMBL/GenBank/DDBJ whole genome shotgun (WGS) entry which is preliminary data.</text>
</comment>
<name>A0A8J3AX11_9BURK</name>
<dbReference type="InterPro" id="IPR038492">
    <property type="entry name" value="GBBH-like_N_sf"/>
</dbReference>
<dbReference type="GO" id="GO:0046872">
    <property type="term" value="F:metal ion binding"/>
    <property type="evidence" value="ECO:0007669"/>
    <property type="project" value="UniProtKB-KW"/>
</dbReference>
<dbReference type="RefSeq" id="WP_188421225.1">
    <property type="nucleotide sequence ID" value="NZ_BMDP01000003.1"/>
</dbReference>
<gene>
    <name evidence="4" type="ORF">GCM10011430_19440</name>
</gene>
<protein>
    <recommendedName>
        <fullName evidence="3">Gamma-butyrobetaine hydroxylase-like N-terminal domain-containing protein</fullName>
    </recommendedName>
</protein>
<dbReference type="InterPro" id="IPR010376">
    <property type="entry name" value="GBBH-like_N"/>
</dbReference>
<accession>A0A8J3AX11</accession>
<dbReference type="PANTHER" id="PTHR35303">
    <property type="entry name" value="OS02G0197800 PROTEIN"/>
    <property type="match status" value="1"/>
</dbReference>
<organism evidence="4 5">
    <name type="scientific">Oxalicibacterium solurbis</name>
    <dbReference type="NCBI Taxonomy" id="69280"/>
    <lineage>
        <taxon>Bacteria</taxon>
        <taxon>Pseudomonadati</taxon>
        <taxon>Pseudomonadota</taxon>
        <taxon>Betaproteobacteria</taxon>
        <taxon>Burkholderiales</taxon>
        <taxon>Oxalobacteraceae</taxon>
        <taxon>Oxalicibacterium</taxon>
    </lineage>
</organism>
<feature type="domain" description="Gamma-butyrobetaine hydroxylase-like N-terminal" evidence="3">
    <location>
        <begin position="12"/>
        <end position="93"/>
    </location>
</feature>
<evidence type="ECO:0000256" key="2">
    <source>
        <dbReference type="ARBA" id="ARBA00023004"/>
    </source>
</evidence>